<dbReference type="EMBL" id="LFJN01000002">
    <property type="protein sequence ID" value="KPI44911.1"/>
    <property type="molecule type" value="Genomic_DNA"/>
</dbReference>
<evidence type="ECO:0000256" key="5">
    <source>
        <dbReference type="ARBA" id="ARBA00022781"/>
    </source>
</evidence>
<evidence type="ECO:0000313" key="12">
    <source>
        <dbReference type="EMBL" id="KPI44911.1"/>
    </source>
</evidence>
<keyword evidence="9" id="KW-0472">Membrane</keyword>
<reference evidence="12 13" key="1">
    <citation type="submission" date="2015-06" db="EMBL/GenBank/DDBJ databases">
        <title>Draft genome of the ant-associated black yeast Phialophora attae CBS 131958.</title>
        <authorList>
            <person name="Moreno L.F."/>
            <person name="Stielow B.J."/>
            <person name="de Hoog S."/>
            <person name="Vicente V.A."/>
            <person name="Weiss V.A."/>
            <person name="de Vries M."/>
            <person name="Cruz L.M."/>
            <person name="Souza E.M."/>
        </authorList>
    </citation>
    <scope>NUCLEOTIDE SEQUENCE [LARGE SCALE GENOMIC DNA]</scope>
    <source>
        <strain evidence="12 13">CBS 131958</strain>
    </source>
</reference>
<dbReference type="VEuPathDB" id="FungiDB:AB675_2316"/>
<comment type="caution">
    <text evidence="12">The sequence shown here is derived from an EMBL/GenBank/DDBJ whole genome shotgun (WGS) entry which is preliminary data.</text>
</comment>
<evidence type="ECO:0000256" key="10">
    <source>
        <dbReference type="ARBA" id="ARBA00023310"/>
    </source>
</evidence>
<dbReference type="Pfam" id="PF05680">
    <property type="entry name" value="ATP-synt_E"/>
    <property type="match status" value="1"/>
</dbReference>
<dbReference type="OrthoDB" id="2125027at2759"/>
<evidence type="ECO:0000256" key="9">
    <source>
        <dbReference type="ARBA" id="ARBA00023136"/>
    </source>
</evidence>
<keyword evidence="7 11" id="KW-0406">Ion transport</keyword>
<keyword evidence="3 11" id="KW-0813">Transport</keyword>
<keyword evidence="4 11" id="KW-0138">CF(0)</keyword>
<protein>
    <recommendedName>
        <fullName evidence="11">ATP synthase F(0) complex subunit e, mitochondrial</fullName>
    </recommendedName>
</protein>
<name>A0A0N0NRB9_9EURO</name>
<sequence length="98" mass="10681">MATSQGVNVLRYSALVFGVFYGFTHQRTLTASAKAAHEKEEYDHKEALIQRAKAAWAEKQNPLPRLGDDGGVTDPDNSKFDLGALLDKMDADSRKAGA</sequence>
<keyword evidence="6 11" id="KW-0999">Mitochondrion inner membrane</keyword>
<dbReference type="Proteomes" id="UP000038010">
    <property type="component" value="Unassembled WGS sequence"/>
</dbReference>
<evidence type="ECO:0000256" key="7">
    <source>
        <dbReference type="ARBA" id="ARBA00023065"/>
    </source>
</evidence>
<dbReference type="GO" id="GO:0045259">
    <property type="term" value="C:proton-transporting ATP synthase complex"/>
    <property type="evidence" value="ECO:0007669"/>
    <property type="project" value="UniProtKB-UniRule"/>
</dbReference>
<dbReference type="InterPro" id="IPR008386">
    <property type="entry name" value="ATP_synth_F0_esu_mt"/>
</dbReference>
<keyword evidence="8 11" id="KW-0496">Mitochondrion</keyword>
<dbReference type="AlphaFoldDB" id="A0A0N0NRB9"/>
<comment type="similarity">
    <text evidence="2 11">Belongs to the ATPase e subunit family.</text>
</comment>
<keyword evidence="5 11" id="KW-0375">Hydrogen ion transport</keyword>
<evidence type="ECO:0000256" key="6">
    <source>
        <dbReference type="ARBA" id="ARBA00022792"/>
    </source>
</evidence>
<evidence type="ECO:0000256" key="8">
    <source>
        <dbReference type="ARBA" id="ARBA00023128"/>
    </source>
</evidence>
<comment type="subcellular location">
    <subcellularLocation>
        <location evidence="1 11">Mitochondrion inner membrane</location>
    </subcellularLocation>
</comment>
<gene>
    <name evidence="12" type="ORF">AB675_2316</name>
</gene>
<evidence type="ECO:0000256" key="4">
    <source>
        <dbReference type="ARBA" id="ARBA00022547"/>
    </source>
</evidence>
<dbReference type="GO" id="GO:0005743">
    <property type="term" value="C:mitochondrial inner membrane"/>
    <property type="evidence" value="ECO:0007669"/>
    <property type="project" value="UniProtKB-SubCell"/>
</dbReference>
<keyword evidence="13" id="KW-1185">Reference proteome</keyword>
<accession>A0A0N0NRB9</accession>
<dbReference type="STRING" id="1664694.A0A0N0NRB9"/>
<evidence type="ECO:0000256" key="2">
    <source>
        <dbReference type="ARBA" id="ARBA00007333"/>
    </source>
</evidence>
<dbReference type="GO" id="GO:0015078">
    <property type="term" value="F:proton transmembrane transporter activity"/>
    <property type="evidence" value="ECO:0007669"/>
    <property type="project" value="InterPro"/>
</dbReference>
<evidence type="ECO:0000313" key="13">
    <source>
        <dbReference type="Proteomes" id="UP000038010"/>
    </source>
</evidence>
<comment type="subunit">
    <text evidence="11">F-type ATPases have 2 components, CF(1) - the catalytic core - and CF(0) - the membrane proton channel. CF(1) and CF(0) have multiple subunits.</text>
</comment>
<evidence type="ECO:0000256" key="3">
    <source>
        <dbReference type="ARBA" id="ARBA00022448"/>
    </source>
</evidence>
<proteinExistence type="inferred from homology"/>
<evidence type="ECO:0000256" key="11">
    <source>
        <dbReference type="RuleBase" id="RU367005"/>
    </source>
</evidence>
<keyword evidence="10 11" id="KW-0066">ATP synthesis</keyword>
<dbReference type="GO" id="GO:0015986">
    <property type="term" value="P:proton motive force-driven ATP synthesis"/>
    <property type="evidence" value="ECO:0007669"/>
    <property type="project" value="InterPro"/>
</dbReference>
<comment type="function">
    <text evidence="11">Subunit e, of the mitochondrial membrane ATP synthase complex (F(1)F(0) ATP synthase or Complex V) that produces ATP from ADP in the presence of a proton gradient across the membrane which is generated by electron transport complexes of the respiratory chain. ATP synthase complex consist of a soluble F(1) head domain - the catalytic core - and a membrane F(1) domain - the membrane proton channel. These two domains are linked by a central stalk rotating inside the F(1) region and a stationary peripheral stalk. During catalysis, ATP synthesis in the catalytic domain of F(1) is coupled via a rotary mechanism of the central stalk subunits to proton translocation. In vivo, can only synthesize ATP although its ATP hydrolase activity can be activated artificially in vitro. Part of the complex F(0) domain.</text>
</comment>
<organism evidence="12 13">
    <name type="scientific">Cyphellophora attinorum</name>
    <dbReference type="NCBI Taxonomy" id="1664694"/>
    <lineage>
        <taxon>Eukaryota</taxon>
        <taxon>Fungi</taxon>
        <taxon>Dikarya</taxon>
        <taxon>Ascomycota</taxon>
        <taxon>Pezizomycotina</taxon>
        <taxon>Eurotiomycetes</taxon>
        <taxon>Chaetothyriomycetidae</taxon>
        <taxon>Chaetothyriales</taxon>
        <taxon>Cyphellophoraceae</taxon>
        <taxon>Cyphellophora</taxon>
    </lineage>
</organism>
<dbReference type="GeneID" id="28734158"/>
<evidence type="ECO:0000256" key="1">
    <source>
        <dbReference type="ARBA" id="ARBA00004273"/>
    </source>
</evidence>
<dbReference type="RefSeq" id="XP_018004874.1">
    <property type="nucleotide sequence ID" value="XM_018142278.1"/>
</dbReference>